<sequence>MKLGKGITKNVVACNSAVNQSAAAKRGGAAKVGQEDASSQDFSWRQLEHDSVAWPSDGKHGGNGVEQHPT</sequence>
<proteinExistence type="predicted"/>
<gene>
    <name evidence="2" type="ORF">HaLaN_16927</name>
</gene>
<dbReference type="AlphaFoldDB" id="A0A699ZN30"/>
<reference evidence="2 3" key="1">
    <citation type="submission" date="2020-02" db="EMBL/GenBank/DDBJ databases">
        <title>Draft genome sequence of Haematococcus lacustris strain NIES-144.</title>
        <authorList>
            <person name="Morimoto D."/>
            <person name="Nakagawa S."/>
            <person name="Yoshida T."/>
            <person name="Sawayama S."/>
        </authorList>
    </citation>
    <scope>NUCLEOTIDE SEQUENCE [LARGE SCALE GENOMIC DNA]</scope>
    <source>
        <strain evidence="2 3">NIES-144</strain>
    </source>
</reference>
<accession>A0A699ZN30</accession>
<evidence type="ECO:0000256" key="1">
    <source>
        <dbReference type="SAM" id="MobiDB-lite"/>
    </source>
</evidence>
<comment type="caution">
    <text evidence="2">The sequence shown here is derived from an EMBL/GenBank/DDBJ whole genome shotgun (WGS) entry which is preliminary data.</text>
</comment>
<feature type="region of interest" description="Disordered" evidence="1">
    <location>
        <begin position="50"/>
        <end position="70"/>
    </location>
</feature>
<dbReference type="Proteomes" id="UP000485058">
    <property type="component" value="Unassembled WGS sequence"/>
</dbReference>
<dbReference type="EMBL" id="BLLF01001538">
    <property type="protein sequence ID" value="GFH19898.1"/>
    <property type="molecule type" value="Genomic_DNA"/>
</dbReference>
<protein>
    <submittedName>
        <fullName evidence="2">Uncharacterized protein</fullName>
    </submittedName>
</protein>
<name>A0A699ZN30_HAELA</name>
<keyword evidence="3" id="KW-1185">Reference proteome</keyword>
<evidence type="ECO:0000313" key="3">
    <source>
        <dbReference type="Proteomes" id="UP000485058"/>
    </source>
</evidence>
<evidence type="ECO:0000313" key="2">
    <source>
        <dbReference type="EMBL" id="GFH19898.1"/>
    </source>
</evidence>
<organism evidence="2 3">
    <name type="scientific">Haematococcus lacustris</name>
    <name type="common">Green alga</name>
    <name type="synonym">Haematococcus pluvialis</name>
    <dbReference type="NCBI Taxonomy" id="44745"/>
    <lineage>
        <taxon>Eukaryota</taxon>
        <taxon>Viridiplantae</taxon>
        <taxon>Chlorophyta</taxon>
        <taxon>core chlorophytes</taxon>
        <taxon>Chlorophyceae</taxon>
        <taxon>CS clade</taxon>
        <taxon>Chlamydomonadales</taxon>
        <taxon>Haematococcaceae</taxon>
        <taxon>Haematococcus</taxon>
    </lineage>
</organism>